<dbReference type="GeneID" id="113212248"/>
<keyword evidence="4" id="KW-1185">Reference proteome</keyword>
<dbReference type="GO" id="GO:0005085">
    <property type="term" value="F:guanyl-nucleotide exchange factor activity"/>
    <property type="evidence" value="ECO:0007669"/>
    <property type="project" value="InterPro"/>
</dbReference>
<dbReference type="InterPro" id="IPR011993">
    <property type="entry name" value="PH-like_dom_sf"/>
</dbReference>
<dbReference type="InterPro" id="IPR001331">
    <property type="entry name" value="GDS_CDC24_CS"/>
</dbReference>
<feature type="compositionally biased region" description="Polar residues" evidence="1">
    <location>
        <begin position="393"/>
        <end position="404"/>
    </location>
</feature>
<evidence type="ECO:0000259" key="3">
    <source>
        <dbReference type="PROSITE" id="PS50010"/>
    </source>
</evidence>
<reference evidence="5" key="1">
    <citation type="submission" date="2025-08" db="UniProtKB">
        <authorList>
            <consortium name="RefSeq"/>
        </authorList>
    </citation>
    <scope>IDENTIFICATION</scope>
    <source>
        <tissue evidence="5">Whole organism</tissue>
    </source>
</reference>
<dbReference type="PANTHER" id="PTHR12673:SF159">
    <property type="entry name" value="LD03170P"/>
    <property type="match status" value="1"/>
</dbReference>
<dbReference type="Gene3D" id="1.20.900.10">
    <property type="entry name" value="Dbl homology (DH) domain"/>
    <property type="match status" value="1"/>
</dbReference>
<dbReference type="Gene3D" id="2.30.29.30">
    <property type="entry name" value="Pleckstrin-homology domain (PH domain)/Phosphotyrosine-binding domain (PTB)"/>
    <property type="match status" value="1"/>
</dbReference>
<dbReference type="AlphaFoldDB" id="A0A6J1T0C0"/>
<dbReference type="CTD" id="38806"/>
<dbReference type="InterPro" id="IPR051092">
    <property type="entry name" value="FYVE_RhoGEF_PH"/>
</dbReference>
<protein>
    <submittedName>
        <fullName evidence="5">FYVE, RhoGEF and PH domain-containing protein 6</fullName>
    </submittedName>
</protein>
<dbReference type="CDD" id="cd00160">
    <property type="entry name" value="RhoGEF"/>
    <property type="match status" value="1"/>
</dbReference>
<feature type="region of interest" description="Disordered" evidence="1">
    <location>
        <begin position="390"/>
        <end position="436"/>
    </location>
</feature>
<organism evidence="4 5">
    <name type="scientific">Frankliniella occidentalis</name>
    <name type="common">Western flower thrips</name>
    <name type="synonym">Euthrips occidentalis</name>
    <dbReference type="NCBI Taxonomy" id="133901"/>
    <lineage>
        <taxon>Eukaryota</taxon>
        <taxon>Metazoa</taxon>
        <taxon>Ecdysozoa</taxon>
        <taxon>Arthropoda</taxon>
        <taxon>Hexapoda</taxon>
        <taxon>Insecta</taxon>
        <taxon>Pterygota</taxon>
        <taxon>Neoptera</taxon>
        <taxon>Paraneoptera</taxon>
        <taxon>Thysanoptera</taxon>
        <taxon>Terebrantia</taxon>
        <taxon>Thripoidea</taxon>
        <taxon>Thripidae</taxon>
        <taxon>Frankliniella</taxon>
    </lineage>
</organism>
<dbReference type="PROSITE" id="PS50003">
    <property type="entry name" value="PH_DOMAIN"/>
    <property type="match status" value="1"/>
</dbReference>
<dbReference type="Proteomes" id="UP000504606">
    <property type="component" value="Unplaced"/>
</dbReference>
<name>A0A6J1T0C0_FRAOC</name>
<dbReference type="SUPFAM" id="SSF50729">
    <property type="entry name" value="PH domain-like"/>
    <property type="match status" value="1"/>
</dbReference>
<dbReference type="InterPro" id="IPR000219">
    <property type="entry name" value="DH_dom"/>
</dbReference>
<dbReference type="Pfam" id="PF00621">
    <property type="entry name" value="RhoGEF"/>
    <property type="match status" value="1"/>
</dbReference>
<feature type="domain" description="PH" evidence="2">
    <location>
        <begin position="266"/>
        <end position="365"/>
    </location>
</feature>
<dbReference type="RefSeq" id="XP_026286648.1">
    <property type="nucleotide sequence ID" value="XM_026430863.2"/>
</dbReference>
<gene>
    <name evidence="5" type="primary">LOC113212248</name>
</gene>
<evidence type="ECO:0000313" key="5">
    <source>
        <dbReference type="RefSeq" id="XP_026286648.1"/>
    </source>
</evidence>
<evidence type="ECO:0000313" key="4">
    <source>
        <dbReference type="Proteomes" id="UP000504606"/>
    </source>
</evidence>
<evidence type="ECO:0000256" key="1">
    <source>
        <dbReference type="SAM" id="MobiDB-lite"/>
    </source>
</evidence>
<feature type="compositionally biased region" description="Basic and acidic residues" evidence="1">
    <location>
        <begin position="559"/>
        <end position="574"/>
    </location>
</feature>
<feature type="domain" description="DH" evidence="3">
    <location>
        <begin position="60"/>
        <end position="236"/>
    </location>
</feature>
<dbReference type="SUPFAM" id="SSF48065">
    <property type="entry name" value="DBL homology domain (DH-domain)"/>
    <property type="match status" value="1"/>
</dbReference>
<dbReference type="PROSITE" id="PS50010">
    <property type="entry name" value="DH_2"/>
    <property type="match status" value="1"/>
</dbReference>
<dbReference type="GO" id="GO:0005737">
    <property type="term" value="C:cytoplasm"/>
    <property type="evidence" value="ECO:0007669"/>
    <property type="project" value="TreeGrafter"/>
</dbReference>
<evidence type="ECO:0000259" key="2">
    <source>
        <dbReference type="PROSITE" id="PS50003"/>
    </source>
</evidence>
<dbReference type="InterPro" id="IPR035899">
    <property type="entry name" value="DBL_dom_sf"/>
</dbReference>
<accession>A0A6J1T0C0</accession>
<proteinExistence type="predicted"/>
<dbReference type="PANTHER" id="PTHR12673">
    <property type="entry name" value="FACIOGENITAL DYSPLASIA PROTEIN"/>
    <property type="match status" value="1"/>
</dbReference>
<dbReference type="SMART" id="SM00233">
    <property type="entry name" value="PH"/>
    <property type="match status" value="1"/>
</dbReference>
<dbReference type="PROSITE" id="PS00741">
    <property type="entry name" value="DH_1"/>
    <property type="match status" value="1"/>
</dbReference>
<dbReference type="SMART" id="SM00325">
    <property type="entry name" value="RhoGEF"/>
    <property type="match status" value="1"/>
</dbReference>
<dbReference type="GO" id="GO:0035556">
    <property type="term" value="P:intracellular signal transduction"/>
    <property type="evidence" value="ECO:0007669"/>
    <property type="project" value="InterPro"/>
</dbReference>
<feature type="region of interest" description="Disordered" evidence="1">
    <location>
        <begin position="556"/>
        <end position="576"/>
    </location>
</feature>
<sequence>MNSTVCQTPPSQGLLSAELRSLINERNILTTKTRIKVLSDLDDVSRDTHRLKQDERERHLRANAIQEILTSEASYLQQLETIMKFFMEPLRVKDFVSQAEWNALFGNVETLYKVNGALLDELKVNPENVAAAFLKLAPYFKLYSVYAYDYKQIVSILQEVHRSNPKLATFISGQETRPEVSNKLAALLIVPIQRIPRYRLLLQEVLSHTTPFQQDYYTLQNALQEVERTARHINGLVQEQENMEKMIQLQKSLHHGRPGIITPGRKFIREGILMKVSSNGRRPLPRYFILFSDMLIYCIIRSGKTPSQPGALKCCCVLPLKRCIVQPVMSQGVLRLSCHGETLILFSACVDDTKKWLEALQQALKQYHANLNTLRKDSSARRPMRRRDILNATHESPSQLVMSSNRKRPHADHDDQITSPQITISSPTPGNLLTPDTPDQRMQSCFPDCRPIKVKRLLSHFQQAPPPSVTPLKPTISYPLRSSLRTRNASSCRDERRRVTIISPRGTVSGKGSYNQDDHGNGCADKLATACQSTTREPVAESGDSSKILCDNVGALQKPSDEESSRAGNDDSGKENTVVASWSPFAGIQGIGNLVMGIHKALRRSLRRSLFRFTPELHLQ</sequence>
<dbReference type="InterPro" id="IPR001849">
    <property type="entry name" value="PH_domain"/>
</dbReference>
<dbReference type="OrthoDB" id="245697at2759"/>
<dbReference type="Pfam" id="PF00169">
    <property type="entry name" value="PH"/>
    <property type="match status" value="1"/>
</dbReference>
<feature type="compositionally biased region" description="Polar residues" evidence="1">
    <location>
        <begin position="417"/>
        <end position="431"/>
    </location>
</feature>
<dbReference type="KEGG" id="foc:113212248"/>